<name>A0ABU8G1R5_9BACI</name>
<dbReference type="Pfam" id="PF00271">
    <property type="entry name" value="Helicase_C"/>
    <property type="match status" value="1"/>
</dbReference>
<protein>
    <submittedName>
        <fullName evidence="3">DEAD/DEAH box helicase</fullName>
        <ecNumber evidence="3">3.1.4.4</ecNumber>
        <ecNumber evidence="3">3.6.4.-</ecNumber>
    </submittedName>
</protein>
<reference evidence="3 4" key="1">
    <citation type="submission" date="2024-01" db="EMBL/GenBank/DDBJ databases">
        <title>Seven novel Bacillus-like species.</title>
        <authorList>
            <person name="Liu G."/>
        </authorList>
    </citation>
    <scope>NUCLEOTIDE SEQUENCE [LARGE SCALE GENOMIC DNA]</scope>
    <source>
        <strain evidence="3 4">FJAT-53711</strain>
    </source>
</reference>
<keyword evidence="3" id="KW-0067">ATP-binding</keyword>
<dbReference type="Pfam" id="PF26350">
    <property type="entry name" value="DUF8090"/>
    <property type="match status" value="1"/>
</dbReference>
<dbReference type="GO" id="GO:0004386">
    <property type="term" value="F:helicase activity"/>
    <property type="evidence" value="ECO:0007669"/>
    <property type="project" value="UniProtKB-KW"/>
</dbReference>
<evidence type="ECO:0000313" key="4">
    <source>
        <dbReference type="Proteomes" id="UP001367922"/>
    </source>
</evidence>
<dbReference type="GO" id="GO:0004630">
    <property type="term" value="F:phospholipase D activity"/>
    <property type="evidence" value="ECO:0007669"/>
    <property type="project" value="UniProtKB-EC"/>
</dbReference>
<dbReference type="Pfam" id="PF13091">
    <property type="entry name" value="PLDc_2"/>
    <property type="match status" value="1"/>
</dbReference>
<dbReference type="EMBL" id="JBAWSV010000006">
    <property type="protein sequence ID" value="MEI4831387.1"/>
    <property type="molecule type" value="Genomic_DNA"/>
</dbReference>
<evidence type="ECO:0000313" key="3">
    <source>
        <dbReference type="EMBL" id="MEI4831387.1"/>
    </source>
</evidence>
<dbReference type="PANTHER" id="PTHR47396">
    <property type="entry name" value="TYPE I RESTRICTION ENZYME ECOKI R PROTEIN"/>
    <property type="match status" value="1"/>
</dbReference>
<dbReference type="InterPro" id="IPR027417">
    <property type="entry name" value="P-loop_NTPase"/>
</dbReference>
<keyword evidence="3" id="KW-0547">Nucleotide-binding</keyword>
<dbReference type="SUPFAM" id="SSF52540">
    <property type="entry name" value="P-loop containing nucleoside triphosphate hydrolases"/>
    <property type="match status" value="1"/>
</dbReference>
<accession>A0ABU8G1R5</accession>
<dbReference type="CDD" id="cd18799">
    <property type="entry name" value="SF2_C_EcoAI-like"/>
    <property type="match status" value="1"/>
</dbReference>
<dbReference type="CDD" id="cd18032">
    <property type="entry name" value="DEXHc_RE_I_III_res"/>
    <property type="match status" value="1"/>
</dbReference>
<dbReference type="PROSITE" id="PS51192">
    <property type="entry name" value="HELICASE_ATP_BIND_1"/>
    <property type="match status" value="1"/>
</dbReference>
<feature type="domain" description="Helicase C-terminal" evidence="2">
    <location>
        <begin position="441"/>
        <end position="624"/>
    </location>
</feature>
<dbReference type="InterPro" id="IPR025202">
    <property type="entry name" value="PLD-like_dom"/>
</dbReference>
<dbReference type="EC" id="3.6.4.-" evidence="3"/>
<keyword evidence="3" id="KW-0347">Helicase</keyword>
<proteinExistence type="predicted"/>
<keyword evidence="3" id="KW-0378">Hydrolase</keyword>
<evidence type="ECO:0000259" key="1">
    <source>
        <dbReference type="PROSITE" id="PS51192"/>
    </source>
</evidence>
<gene>
    <name evidence="3" type="ORF">WAX78_18335</name>
</gene>
<dbReference type="Proteomes" id="UP001367922">
    <property type="component" value="Unassembled WGS sequence"/>
</dbReference>
<dbReference type="InterPro" id="IPR021835">
    <property type="entry name" value="DUF3427"/>
</dbReference>
<dbReference type="InterPro" id="IPR014001">
    <property type="entry name" value="Helicase_ATP-bd"/>
</dbReference>
<dbReference type="InterPro" id="IPR006935">
    <property type="entry name" value="Helicase/UvrB_N"/>
</dbReference>
<dbReference type="Gene3D" id="3.40.50.300">
    <property type="entry name" value="P-loop containing nucleotide triphosphate hydrolases"/>
    <property type="match status" value="2"/>
</dbReference>
<feature type="domain" description="Helicase ATP-binding" evidence="1">
    <location>
        <begin position="238"/>
        <end position="390"/>
    </location>
</feature>
<dbReference type="Pfam" id="PF11907">
    <property type="entry name" value="DUF3427"/>
    <property type="match status" value="1"/>
</dbReference>
<dbReference type="RefSeq" id="WP_336483442.1">
    <property type="nucleotide sequence ID" value="NZ_JBAWSV010000006.1"/>
</dbReference>
<dbReference type="SUPFAM" id="SSF56024">
    <property type="entry name" value="Phospholipase D/nuclease"/>
    <property type="match status" value="1"/>
</dbReference>
<comment type="caution">
    <text evidence="3">The sequence shown here is derived from an EMBL/GenBank/DDBJ whole genome shotgun (WGS) entry which is preliminary data.</text>
</comment>
<dbReference type="InterPro" id="IPR001650">
    <property type="entry name" value="Helicase_C-like"/>
</dbReference>
<dbReference type="Pfam" id="PF04851">
    <property type="entry name" value="ResIII"/>
    <property type="match status" value="1"/>
</dbReference>
<dbReference type="PANTHER" id="PTHR47396:SF1">
    <property type="entry name" value="ATP-DEPENDENT HELICASE IRC3-RELATED"/>
    <property type="match status" value="1"/>
</dbReference>
<dbReference type="SMART" id="SM00487">
    <property type="entry name" value="DEXDc"/>
    <property type="match status" value="1"/>
</dbReference>
<dbReference type="InterPro" id="IPR058403">
    <property type="entry name" value="DUF8090"/>
</dbReference>
<organism evidence="3 4">
    <name type="scientific">Bacillus yunxiaonensis</name>
    <dbReference type="NCBI Taxonomy" id="3127665"/>
    <lineage>
        <taxon>Bacteria</taxon>
        <taxon>Bacillati</taxon>
        <taxon>Bacillota</taxon>
        <taxon>Bacilli</taxon>
        <taxon>Bacillales</taxon>
        <taxon>Bacillaceae</taxon>
        <taxon>Bacillus</taxon>
    </lineage>
</organism>
<dbReference type="CDD" id="cd09204">
    <property type="entry name" value="PLDc_N_DEXD_b2"/>
    <property type="match status" value="1"/>
</dbReference>
<sequence length="966" mass="112120">MENFIQKLEASLYKGFIDQKHSQSGNYKPKLLVNNTKKNENVLSSLLEELENSTSFIFSVAFITESGLATLKSHFLDLKRKGVKGRILTSTFLNFNQPKVFRELMKIENVEVRLTNLAGFHSKGYIFNHKTHYSLIVGSSNLTAHALKINYEWNVKLTSHEDGEIVHHFKSQFEEVWKDAQTLTEEWINNYEKTYKQVDNKVADQVIELPSQYNNSIEDALKIVPNKMQQAALQEIQAVRDAGKEKGLIISATGTGKTYLSAFDVRRFAPKRMLFIVHREQILHKAKSDFKKILGGIEEDFGVLSGSNKQTDAKYLFATIQTISKEENLSQFDPEVFDYILIDEVHKAGAKSYQKVIDYFEPKFLMGMTATPERTDNFNIYELFDYNVAYEIRLQEALEEDMLCPFHYFGVTDFEYNGETIDDATILSNLVTEERVNHIVEKIQYYGFSGEKVRGLMFCSRKEEAEQLSRALNEKGFRTVALTGDHSQEERALRVNQLEDGMLDYILTVDIFNEGIDIPSINQVVMLRQTQSSIIFIQQLGRGLRKHNSKDFVTIIDFIGNYKNNYLIPIALSGDKSQNKDNIRRRTNDTSYIKGISTVNFEEIAKKQIFKAINNSNLTEMKILKEAFVELKNRIGRIPYLYDFILNHSIDPVVLAERHSNYYQFLLKMKEEVPVLTDYENKVLTMLSLEVLNGKRKHEIILLDLLLRQEKVNHDQYLNYLMESNCQTDDATIASVQRIFDLSFFMQNGKKKYGEKPIVTCSERKDYMFNDSIRESLKQNNYFKDMVIDIVRSAKVKNKLYESNKPLTLYRKYSRKDACRLLNWDNDENSTMYGYKTKHHTCPIFITYHKNDEVESSVNYGDEFLNQEVLKWYTRSNRTLKSGEVQTIIEAEENNIDIHIFVKKDDDEGSDFYYLGKAIPNKNSVQQTEMQDKNGKELPVVTMNMVMEHAIDNKLYSYIRDGNVLS</sequence>
<keyword evidence="4" id="KW-1185">Reference proteome</keyword>
<dbReference type="PROSITE" id="PS51194">
    <property type="entry name" value="HELICASE_CTER"/>
    <property type="match status" value="1"/>
</dbReference>
<dbReference type="SMART" id="SM00490">
    <property type="entry name" value="HELICc"/>
    <property type="match status" value="1"/>
</dbReference>
<dbReference type="InterPro" id="IPR050742">
    <property type="entry name" value="Helicase_Restrict-Modif_Enz"/>
</dbReference>
<evidence type="ECO:0000259" key="2">
    <source>
        <dbReference type="PROSITE" id="PS51194"/>
    </source>
</evidence>
<dbReference type="EC" id="3.1.4.4" evidence="3"/>
<dbReference type="Gene3D" id="3.30.870.10">
    <property type="entry name" value="Endonuclease Chain A"/>
    <property type="match status" value="1"/>
</dbReference>